<feature type="transmembrane region" description="Helical" evidence="6">
    <location>
        <begin position="253"/>
        <end position="280"/>
    </location>
</feature>
<evidence type="ECO:0000256" key="2">
    <source>
        <dbReference type="ARBA" id="ARBA00022692"/>
    </source>
</evidence>
<evidence type="ECO:0000259" key="9">
    <source>
        <dbReference type="Pfam" id="PF12537"/>
    </source>
</evidence>
<dbReference type="EMBL" id="FN649748">
    <property type="protein sequence ID" value="CBN79133.1"/>
    <property type="molecule type" value="Genomic_DNA"/>
</dbReference>
<feature type="transmembrane region" description="Helical" evidence="6">
    <location>
        <begin position="335"/>
        <end position="359"/>
    </location>
</feature>
<gene>
    <name evidence="10" type="primary">GCR2</name>
    <name evidence="10" type="ORF">Esi_0192_0045</name>
</gene>
<dbReference type="InterPro" id="IPR015672">
    <property type="entry name" value="GPHR/GTG"/>
</dbReference>
<accession>D8LHI2</accession>
<feature type="compositionally biased region" description="Low complexity" evidence="5">
    <location>
        <begin position="482"/>
        <end position="494"/>
    </location>
</feature>
<evidence type="ECO:0000256" key="5">
    <source>
        <dbReference type="SAM" id="MobiDB-lite"/>
    </source>
</evidence>
<keyword evidence="10" id="KW-0675">Receptor</keyword>
<evidence type="ECO:0000259" key="8">
    <source>
        <dbReference type="Pfam" id="PF12430"/>
    </source>
</evidence>
<evidence type="ECO:0000256" key="4">
    <source>
        <dbReference type="ARBA" id="ARBA00023136"/>
    </source>
</evidence>
<evidence type="ECO:0000313" key="10">
    <source>
        <dbReference type="EMBL" id="CBN79133.1"/>
    </source>
</evidence>
<dbReference type="Pfam" id="PF12430">
    <property type="entry name" value="ABA_GPCR"/>
    <property type="match status" value="1"/>
</dbReference>
<dbReference type="PANTHER" id="PTHR15948:SF0">
    <property type="entry name" value="GOLGI PH REGULATOR A-RELATED"/>
    <property type="match status" value="1"/>
</dbReference>
<proteinExistence type="predicted"/>
<dbReference type="Proteomes" id="UP000002630">
    <property type="component" value="Linkage Group LG23"/>
</dbReference>
<dbReference type="InterPro" id="IPR025969">
    <property type="entry name" value="ABA_GPCR_dom"/>
</dbReference>
<feature type="compositionally biased region" description="Gly residues" evidence="5">
    <location>
        <begin position="516"/>
        <end position="529"/>
    </location>
</feature>
<comment type="subcellular location">
    <subcellularLocation>
        <location evidence="1">Membrane</location>
        <topology evidence="1">Multi-pass membrane protein</topology>
    </subcellularLocation>
</comment>
<feature type="chain" id="PRO_5003117138" evidence="7">
    <location>
        <begin position="20"/>
        <end position="583"/>
    </location>
</feature>
<feature type="transmembrane region" description="Helical" evidence="6">
    <location>
        <begin position="435"/>
        <end position="457"/>
    </location>
</feature>
<feature type="compositionally biased region" description="Gly residues" evidence="5">
    <location>
        <begin position="560"/>
        <end position="577"/>
    </location>
</feature>
<dbReference type="OrthoDB" id="264392at2759"/>
<dbReference type="AlphaFoldDB" id="D8LHI2"/>
<feature type="transmembrane region" description="Helical" evidence="6">
    <location>
        <begin position="390"/>
        <end position="408"/>
    </location>
</feature>
<feature type="compositionally biased region" description="Basic and acidic residues" evidence="5">
    <location>
        <begin position="462"/>
        <end position="472"/>
    </location>
</feature>
<keyword evidence="11" id="KW-1185">Reference proteome</keyword>
<feature type="signal peptide" evidence="7">
    <location>
        <begin position="1"/>
        <end position="19"/>
    </location>
</feature>
<feature type="transmembrane region" description="Helical" evidence="6">
    <location>
        <begin position="29"/>
        <end position="47"/>
    </location>
</feature>
<sequence length="583" mass="60407">MVLGLHVVLPFLLAFACLGEVGLGRRPACVGALILLSGILFVASGLGQLEIPSSSIAEAAAQAGRPPVFSLEAGLARVGVVGVASLALLSGFGAVNLPYQQLATLLRTVPHSVVKSRERRARLTLKDIGQRKRRAAIASSSYAVRGGNGAGATPGGNGFGYGGSAAAARAVDSSSQRGGLFSRVIRALTVVVPGFSSTSSGNAAFFSSAAQAAAEAQATASLEKIARDLFLEISDCRRIQDQQRRARTLPGRILVVFGAGMFVYCLLRLFKAGVAVFWAFPSPSGSGQGAVDGGISGGEGPDPATRLVRFALNRHLLVDEGDAEGWSEVLYGFGFGFGSTSVSLVLTRLLSFVLIGVLVLLQTRGFLATITTVSRASVISGFSIPAQVLSLLWSMLMGTYFTSSVILMRVNLPPRHRVAITAVLGGMRFSFYQRWFDTVFLISGCVTAVTLLAFHLANRNSDADHHEEDHNGNTHHQPPPTATGTTTRGRGQQAENAYGVGEGGGGFGVVADPREGGGPSSSGGGGYYSKGGEPSAVRPRGRGAVDLSGWDYRTSFSSAGRGGGGGVSGGERQAGGGRRSKQS</sequence>
<dbReference type="EMBL" id="FN648367">
    <property type="protein sequence ID" value="CBN79133.1"/>
    <property type="molecule type" value="Genomic_DNA"/>
</dbReference>
<evidence type="ECO:0000256" key="7">
    <source>
        <dbReference type="SAM" id="SignalP"/>
    </source>
</evidence>
<evidence type="ECO:0000313" key="11">
    <source>
        <dbReference type="Proteomes" id="UP000002630"/>
    </source>
</evidence>
<dbReference type="PANTHER" id="PTHR15948">
    <property type="entry name" value="G-PROTEIN COUPLED RECEPTOR 89-RELATED"/>
    <property type="match status" value="1"/>
</dbReference>
<keyword evidence="4 6" id="KW-0472">Membrane</keyword>
<evidence type="ECO:0000256" key="3">
    <source>
        <dbReference type="ARBA" id="ARBA00022989"/>
    </source>
</evidence>
<organism evidence="10 11">
    <name type="scientific">Ectocarpus siliculosus</name>
    <name type="common">Brown alga</name>
    <name type="synonym">Conferva siliculosa</name>
    <dbReference type="NCBI Taxonomy" id="2880"/>
    <lineage>
        <taxon>Eukaryota</taxon>
        <taxon>Sar</taxon>
        <taxon>Stramenopiles</taxon>
        <taxon>Ochrophyta</taxon>
        <taxon>PX clade</taxon>
        <taxon>Phaeophyceae</taxon>
        <taxon>Ectocarpales</taxon>
        <taxon>Ectocarpaceae</taxon>
        <taxon>Ectocarpus</taxon>
    </lineage>
</organism>
<evidence type="ECO:0000256" key="6">
    <source>
        <dbReference type="SAM" id="Phobius"/>
    </source>
</evidence>
<keyword evidence="3 6" id="KW-1133">Transmembrane helix</keyword>
<dbReference type="InterPro" id="IPR022535">
    <property type="entry name" value="Golgi_pH-regulator_cons_dom"/>
</dbReference>
<dbReference type="OMA" id="FSVYCVY"/>
<feature type="domain" description="Golgi pH regulator conserved" evidence="9">
    <location>
        <begin position="69"/>
        <end position="134"/>
    </location>
</feature>
<dbReference type="eggNOG" id="KOG2417">
    <property type="taxonomic scope" value="Eukaryota"/>
</dbReference>
<evidence type="ECO:0000256" key="1">
    <source>
        <dbReference type="ARBA" id="ARBA00004141"/>
    </source>
</evidence>
<keyword evidence="7" id="KW-0732">Signal</keyword>
<dbReference type="GO" id="GO:0016020">
    <property type="term" value="C:membrane"/>
    <property type="evidence" value="ECO:0007669"/>
    <property type="project" value="UniProtKB-SubCell"/>
</dbReference>
<reference evidence="10 11" key="1">
    <citation type="journal article" date="2010" name="Nature">
        <title>The Ectocarpus genome and the independent evolution of multicellularity in brown algae.</title>
        <authorList>
            <person name="Cock J.M."/>
            <person name="Sterck L."/>
            <person name="Rouze P."/>
            <person name="Scornet D."/>
            <person name="Allen A.E."/>
            <person name="Amoutzias G."/>
            <person name="Anthouard V."/>
            <person name="Artiguenave F."/>
            <person name="Aury J.M."/>
            <person name="Badger J.H."/>
            <person name="Beszteri B."/>
            <person name="Billiau K."/>
            <person name="Bonnet E."/>
            <person name="Bothwell J.H."/>
            <person name="Bowler C."/>
            <person name="Boyen C."/>
            <person name="Brownlee C."/>
            <person name="Carrano C.J."/>
            <person name="Charrier B."/>
            <person name="Cho G.Y."/>
            <person name="Coelho S.M."/>
            <person name="Collen J."/>
            <person name="Corre E."/>
            <person name="Da Silva C."/>
            <person name="Delage L."/>
            <person name="Delaroque N."/>
            <person name="Dittami S.M."/>
            <person name="Doulbeau S."/>
            <person name="Elias M."/>
            <person name="Farnham G."/>
            <person name="Gachon C.M."/>
            <person name="Gschloessl B."/>
            <person name="Heesch S."/>
            <person name="Jabbari K."/>
            <person name="Jubin C."/>
            <person name="Kawai H."/>
            <person name="Kimura K."/>
            <person name="Kloareg B."/>
            <person name="Kupper F.C."/>
            <person name="Lang D."/>
            <person name="Le Bail A."/>
            <person name="Leblanc C."/>
            <person name="Lerouge P."/>
            <person name="Lohr M."/>
            <person name="Lopez P.J."/>
            <person name="Martens C."/>
            <person name="Maumus F."/>
            <person name="Michel G."/>
            <person name="Miranda-Saavedra D."/>
            <person name="Morales J."/>
            <person name="Moreau H."/>
            <person name="Motomura T."/>
            <person name="Nagasato C."/>
            <person name="Napoli C.A."/>
            <person name="Nelson D.R."/>
            <person name="Nyvall-Collen P."/>
            <person name="Peters A.F."/>
            <person name="Pommier C."/>
            <person name="Potin P."/>
            <person name="Poulain J."/>
            <person name="Quesneville H."/>
            <person name="Read B."/>
            <person name="Rensing S.A."/>
            <person name="Ritter A."/>
            <person name="Rousvoal S."/>
            <person name="Samanta M."/>
            <person name="Samson G."/>
            <person name="Schroeder D.C."/>
            <person name="Segurens B."/>
            <person name="Strittmatter M."/>
            <person name="Tonon T."/>
            <person name="Tregear J.W."/>
            <person name="Valentin K."/>
            <person name="von Dassow P."/>
            <person name="Yamagishi T."/>
            <person name="Van de Peer Y."/>
            <person name="Wincker P."/>
        </authorList>
    </citation>
    <scope>NUCLEOTIDE SEQUENCE [LARGE SCALE GENOMIC DNA]</scope>
    <source>
        <strain evidence="11">Ec32 / CCAP1310/4</strain>
    </source>
</reference>
<protein>
    <submittedName>
        <fullName evidence="10">G-protein coupled receptor</fullName>
    </submittedName>
</protein>
<keyword evidence="2 6" id="KW-0812">Transmembrane</keyword>
<dbReference type="Pfam" id="PF12537">
    <property type="entry name" value="GPHR_N"/>
    <property type="match status" value="1"/>
</dbReference>
<feature type="domain" description="Abscisic acid G-protein coupled receptor-like" evidence="8">
    <location>
        <begin position="245"/>
        <end position="454"/>
    </location>
</feature>
<feature type="region of interest" description="Disordered" evidence="5">
    <location>
        <begin position="462"/>
        <end position="583"/>
    </location>
</feature>
<name>D8LHI2_ECTSI</name>
<dbReference type="InParanoid" id="D8LHI2"/>